<dbReference type="GO" id="GO:0016758">
    <property type="term" value="F:hexosyltransferase activity"/>
    <property type="evidence" value="ECO:0007669"/>
    <property type="project" value="UniProtKB-ARBA"/>
</dbReference>
<evidence type="ECO:0000259" key="1">
    <source>
        <dbReference type="Pfam" id="PF06722"/>
    </source>
</evidence>
<name>A0A841HVU6_9GAMM</name>
<dbReference type="GO" id="GO:0017000">
    <property type="term" value="P:antibiotic biosynthetic process"/>
    <property type="evidence" value="ECO:0007669"/>
    <property type="project" value="UniProtKB-ARBA"/>
</dbReference>
<dbReference type="Proteomes" id="UP000588068">
    <property type="component" value="Unassembled WGS sequence"/>
</dbReference>
<dbReference type="PANTHER" id="PTHR48050">
    <property type="entry name" value="STEROL 3-BETA-GLUCOSYLTRANSFERASE"/>
    <property type="match status" value="1"/>
</dbReference>
<dbReference type="InterPro" id="IPR050426">
    <property type="entry name" value="Glycosyltransferase_28"/>
</dbReference>
<dbReference type="PANTHER" id="PTHR48050:SF13">
    <property type="entry name" value="STEROL 3-BETA-GLUCOSYLTRANSFERASE UGT80A2"/>
    <property type="match status" value="1"/>
</dbReference>
<reference evidence="2 3" key="1">
    <citation type="submission" date="2020-08" db="EMBL/GenBank/DDBJ databases">
        <title>Genomic Encyclopedia of Type Strains, Phase IV (KMG-IV): sequencing the most valuable type-strain genomes for metagenomic binning, comparative biology and taxonomic classification.</title>
        <authorList>
            <person name="Goeker M."/>
        </authorList>
    </citation>
    <scope>NUCLEOTIDE SEQUENCE [LARGE SCALE GENOMIC DNA]</scope>
    <source>
        <strain evidence="2 3">DSM 26723</strain>
    </source>
</reference>
<dbReference type="FunFam" id="3.40.50.2000:FF:000009">
    <property type="entry name" value="Sterol 3-beta-glucosyltransferase UGT80A2"/>
    <property type="match status" value="1"/>
</dbReference>
<dbReference type="InterPro" id="IPR002213">
    <property type="entry name" value="UDP_glucos_trans"/>
</dbReference>
<keyword evidence="2" id="KW-0808">Transferase</keyword>
<dbReference type="SUPFAM" id="SSF53756">
    <property type="entry name" value="UDP-Glycosyltransferase/glycogen phosphorylase"/>
    <property type="match status" value="1"/>
</dbReference>
<evidence type="ECO:0000313" key="3">
    <source>
        <dbReference type="Proteomes" id="UP000588068"/>
    </source>
</evidence>
<dbReference type="Gene3D" id="3.40.50.2000">
    <property type="entry name" value="Glycogen Phosphorylase B"/>
    <property type="match status" value="2"/>
</dbReference>
<gene>
    <name evidence="2" type="ORF">HNQ60_005301</name>
</gene>
<accession>A0A841HVU6</accession>
<protein>
    <submittedName>
        <fullName evidence="2">UDP:flavonoid glycosyltransferase YjiC (YdhE family)</fullName>
    </submittedName>
</protein>
<feature type="domain" description="Erythromycin biosynthesis protein CIII-like C-terminal" evidence="1">
    <location>
        <begin position="282"/>
        <end position="390"/>
    </location>
</feature>
<organism evidence="2 3">
    <name type="scientific">Povalibacter uvarum</name>
    <dbReference type="NCBI Taxonomy" id="732238"/>
    <lineage>
        <taxon>Bacteria</taxon>
        <taxon>Pseudomonadati</taxon>
        <taxon>Pseudomonadota</taxon>
        <taxon>Gammaproteobacteria</taxon>
        <taxon>Steroidobacterales</taxon>
        <taxon>Steroidobacteraceae</taxon>
        <taxon>Povalibacter</taxon>
    </lineage>
</organism>
<dbReference type="CDD" id="cd03784">
    <property type="entry name" value="GT1_Gtf-like"/>
    <property type="match status" value="1"/>
</dbReference>
<dbReference type="EMBL" id="JACHHZ010000007">
    <property type="protein sequence ID" value="MBB6096379.1"/>
    <property type="molecule type" value="Genomic_DNA"/>
</dbReference>
<evidence type="ECO:0000313" key="2">
    <source>
        <dbReference type="EMBL" id="MBB6096379.1"/>
    </source>
</evidence>
<dbReference type="GO" id="GO:0008194">
    <property type="term" value="F:UDP-glycosyltransferase activity"/>
    <property type="evidence" value="ECO:0007669"/>
    <property type="project" value="InterPro"/>
</dbReference>
<dbReference type="Pfam" id="PF06722">
    <property type="entry name" value="EryCIII-like_C"/>
    <property type="match status" value="1"/>
</dbReference>
<keyword evidence="3" id="KW-1185">Reference proteome</keyword>
<dbReference type="AlphaFoldDB" id="A0A841HVU6"/>
<sequence length="436" mass="47680">MRLSIVTFGSEGDTRPLAALCRGLLDRGHDLTLFAEHSTLSLPRSLGIPCEALSGDVRSALPIADPRQDLHLSDVFRSIKAVNAVIAENSASWLRTVAPHARESDAILFSSLGSGVGGALAAQLHKPLIGLFFQPITPTRCFSSPMLPPMNLPGWANRLTFKPAHAQAWKICGRPAQEARREVFGTRDDTRLRFDHPMLFGVSRELVAQPDDWPDDHRICGHWSRTDVTWQAPGDLLEFLAAGEPPIYAGFGSPSAFIRRKALGALIDAVAGRRAVFSPGWSRIDASVLPKNFFIVRDVPHEWLFPRMSMVIHHGGAGTTHTAARAGVPQIVLPIGADHHFWAHRIALRGAAPKYPRNGRFSSKAVAALIDFAQRDETRMCARDLGAAMAREDGVGNAIREIERLVSPQARSHEALRVDSRARVAAKGLWFSIATD</sequence>
<dbReference type="InterPro" id="IPR010610">
    <property type="entry name" value="EryCIII-like_C"/>
</dbReference>
<dbReference type="RefSeq" id="WP_184335762.1">
    <property type="nucleotide sequence ID" value="NZ_JACHHZ010000007.1"/>
</dbReference>
<proteinExistence type="predicted"/>
<comment type="caution">
    <text evidence="2">The sequence shown here is derived from an EMBL/GenBank/DDBJ whole genome shotgun (WGS) entry which is preliminary data.</text>
</comment>